<dbReference type="RefSeq" id="WP_200310212.1">
    <property type="nucleotide sequence ID" value="NZ_JAENIM010000016.1"/>
</dbReference>
<evidence type="ECO:0000313" key="3">
    <source>
        <dbReference type="Proteomes" id="UP000624703"/>
    </source>
</evidence>
<keyword evidence="1" id="KW-0732">Signal</keyword>
<reference evidence="2" key="1">
    <citation type="submission" date="2021-01" db="EMBL/GenBank/DDBJ databases">
        <title>Modified the classification status of verrucomicrobia.</title>
        <authorList>
            <person name="Feng X."/>
        </authorList>
    </citation>
    <scope>NUCLEOTIDE SEQUENCE</scope>
    <source>
        <strain evidence="2">_KCTC 22039</strain>
    </source>
</reference>
<feature type="chain" id="PRO_5035154413" description="MetA-pathway of phenol degradation" evidence="1">
    <location>
        <begin position="20"/>
        <end position="313"/>
    </location>
</feature>
<sequence>MKNTTTLLAGIFMTGALTAGEPIMAPAPSVDAFARAIRPISNPTLFDLAKPQTNLHGIFMYQNHPDMINTTAGQVPIGGDVQLYALQLEYAFNERISLVATKDGYADFNPDHTLNQARGWANLAAGVKYAFIYDEANEHILSGTATIEVPTGDDDIFQGNGNGAVNLILNDLKLWGPWQFSGSIGARLPFDGDENSTSGFLSTHVSYAVTEKFIPLIELSWFHVFSAGDGSADFGNRQGNDLVPSIVEFEGGDLWNLGAANATNNRDQVTLALGARYLVTDRVNVGAAYELPLTDEEDGLLEDRFTLDVIWNF</sequence>
<accession>A0A8J7SL60</accession>
<evidence type="ECO:0008006" key="4">
    <source>
        <dbReference type="Google" id="ProtNLM"/>
    </source>
</evidence>
<organism evidence="2 3">
    <name type="scientific">Persicirhabdus sediminis</name>
    <dbReference type="NCBI Taxonomy" id="454144"/>
    <lineage>
        <taxon>Bacteria</taxon>
        <taxon>Pseudomonadati</taxon>
        <taxon>Verrucomicrobiota</taxon>
        <taxon>Verrucomicrobiia</taxon>
        <taxon>Verrucomicrobiales</taxon>
        <taxon>Verrucomicrobiaceae</taxon>
        <taxon>Persicirhabdus</taxon>
    </lineage>
</organism>
<comment type="caution">
    <text evidence="2">The sequence shown here is derived from an EMBL/GenBank/DDBJ whole genome shotgun (WGS) entry which is preliminary data.</text>
</comment>
<dbReference type="AlphaFoldDB" id="A0A8J7SL60"/>
<proteinExistence type="predicted"/>
<evidence type="ECO:0000313" key="2">
    <source>
        <dbReference type="EMBL" id="MBK1790173.1"/>
    </source>
</evidence>
<gene>
    <name evidence="2" type="ORF">JIN82_03275</name>
</gene>
<evidence type="ECO:0000256" key="1">
    <source>
        <dbReference type="SAM" id="SignalP"/>
    </source>
</evidence>
<keyword evidence="3" id="KW-1185">Reference proteome</keyword>
<feature type="signal peptide" evidence="1">
    <location>
        <begin position="1"/>
        <end position="19"/>
    </location>
</feature>
<dbReference type="EMBL" id="JAENIM010000016">
    <property type="protein sequence ID" value="MBK1790173.1"/>
    <property type="molecule type" value="Genomic_DNA"/>
</dbReference>
<protein>
    <recommendedName>
        <fullName evidence="4">MetA-pathway of phenol degradation</fullName>
    </recommendedName>
</protein>
<name>A0A8J7SL60_9BACT</name>
<dbReference type="Proteomes" id="UP000624703">
    <property type="component" value="Unassembled WGS sequence"/>
</dbReference>